<dbReference type="AlphaFoldDB" id="A0A4R3MDT5"/>
<feature type="transmembrane region" description="Helical" evidence="8">
    <location>
        <begin position="149"/>
        <end position="168"/>
    </location>
</feature>
<feature type="transmembrane region" description="Helical" evidence="8">
    <location>
        <begin position="18"/>
        <end position="39"/>
    </location>
</feature>
<evidence type="ECO:0000313" key="10">
    <source>
        <dbReference type="EMBL" id="TCT10267.1"/>
    </source>
</evidence>
<dbReference type="PANTHER" id="PTHR43357:SF4">
    <property type="entry name" value="INNER MEMBRANE ABC TRANSPORTER PERMEASE PROTEIN YDCV"/>
    <property type="match status" value="1"/>
</dbReference>
<feature type="transmembrane region" description="Helical" evidence="8">
    <location>
        <begin position="189"/>
        <end position="212"/>
    </location>
</feature>
<evidence type="ECO:0000256" key="8">
    <source>
        <dbReference type="RuleBase" id="RU363032"/>
    </source>
</evidence>
<evidence type="ECO:0000313" key="11">
    <source>
        <dbReference type="Proteomes" id="UP000295525"/>
    </source>
</evidence>
<evidence type="ECO:0000256" key="3">
    <source>
        <dbReference type="ARBA" id="ARBA00022475"/>
    </source>
</evidence>
<dbReference type="OrthoDB" id="9783270at2"/>
<evidence type="ECO:0000256" key="1">
    <source>
        <dbReference type="ARBA" id="ARBA00004429"/>
    </source>
</evidence>
<dbReference type="Gene3D" id="1.10.3720.10">
    <property type="entry name" value="MetI-like"/>
    <property type="match status" value="1"/>
</dbReference>
<dbReference type="SUPFAM" id="SSF161098">
    <property type="entry name" value="MetI-like"/>
    <property type="match status" value="1"/>
</dbReference>
<comment type="similarity">
    <text evidence="8">Belongs to the binding-protein-dependent transport system permease family.</text>
</comment>
<sequence length="275" mass="29979">MIRGTVFVHRLVARLLKLWVLAGFAFILLPIVLVIWLSFFTDPLLSLPPSGYSVKWYWHIFEQPQFLDGFVLSLKVAMVAMVVGLLVSIPASLILTRTRFRGQTALLNLLTAPLIVPSIVIGAGLYIAFIQFEISSGLSLVGSTWGLGAAHVLITIPWCVRLITTNLLGLDKSVEEAALSLGAKPLTTLFRVTLPMIWPGIVAAALFSFVISFGNLELSLFLVAPGQTTLPIAILQYLEYKVDPTIAAVSVLQILVIGGGLLITDRFVSLTRVIR</sequence>
<dbReference type="PANTHER" id="PTHR43357">
    <property type="entry name" value="INNER MEMBRANE ABC TRANSPORTER PERMEASE PROTEIN YDCV"/>
    <property type="match status" value="1"/>
</dbReference>
<feature type="transmembrane region" description="Helical" evidence="8">
    <location>
        <begin position="245"/>
        <end position="263"/>
    </location>
</feature>
<evidence type="ECO:0000256" key="7">
    <source>
        <dbReference type="ARBA" id="ARBA00023136"/>
    </source>
</evidence>
<dbReference type="PROSITE" id="PS50928">
    <property type="entry name" value="ABC_TM1"/>
    <property type="match status" value="1"/>
</dbReference>
<accession>A0A4R3MDT5</accession>
<dbReference type="Proteomes" id="UP000295525">
    <property type="component" value="Unassembled WGS sequence"/>
</dbReference>
<feature type="transmembrane region" description="Helical" evidence="8">
    <location>
        <begin position="76"/>
        <end position="95"/>
    </location>
</feature>
<keyword evidence="2 8" id="KW-0813">Transport</keyword>
<dbReference type="GO" id="GO:0005886">
    <property type="term" value="C:plasma membrane"/>
    <property type="evidence" value="ECO:0007669"/>
    <property type="project" value="UniProtKB-SubCell"/>
</dbReference>
<protein>
    <submittedName>
        <fullName evidence="10">Putative spermidine/putrescine transport system permease protein</fullName>
    </submittedName>
</protein>
<organism evidence="10 11">
    <name type="scientific">Paralcaligenes ureilyticus</name>
    <dbReference type="NCBI Taxonomy" id="627131"/>
    <lineage>
        <taxon>Bacteria</taxon>
        <taxon>Pseudomonadati</taxon>
        <taxon>Pseudomonadota</taxon>
        <taxon>Betaproteobacteria</taxon>
        <taxon>Burkholderiales</taxon>
        <taxon>Alcaligenaceae</taxon>
        <taxon>Paralcaligenes</taxon>
    </lineage>
</organism>
<evidence type="ECO:0000259" key="9">
    <source>
        <dbReference type="PROSITE" id="PS50928"/>
    </source>
</evidence>
<dbReference type="GO" id="GO:0055085">
    <property type="term" value="P:transmembrane transport"/>
    <property type="evidence" value="ECO:0007669"/>
    <property type="project" value="InterPro"/>
</dbReference>
<evidence type="ECO:0000256" key="6">
    <source>
        <dbReference type="ARBA" id="ARBA00022989"/>
    </source>
</evidence>
<feature type="domain" description="ABC transmembrane type-1" evidence="9">
    <location>
        <begin position="70"/>
        <end position="264"/>
    </location>
</feature>
<keyword evidence="11" id="KW-1185">Reference proteome</keyword>
<dbReference type="Pfam" id="PF00528">
    <property type="entry name" value="BPD_transp_1"/>
    <property type="match status" value="1"/>
</dbReference>
<proteinExistence type="inferred from homology"/>
<dbReference type="CDD" id="cd06261">
    <property type="entry name" value="TM_PBP2"/>
    <property type="match status" value="1"/>
</dbReference>
<dbReference type="RefSeq" id="WP_132579857.1">
    <property type="nucleotide sequence ID" value="NZ_SMAJ01000002.1"/>
</dbReference>
<comment type="subcellular location">
    <subcellularLocation>
        <location evidence="1">Cell inner membrane</location>
        <topology evidence="1">Multi-pass membrane protein</topology>
    </subcellularLocation>
    <subcellularLocation>
        <location evidence="8">Cell membrane</location>
        <topology evidence="8">Multi-pass membrane protein</topology>
    </subcellularLocation>
</comment>
<feature type="transmembrane region" description="Helical" evidence="8">
    <location>
        <begin position="107"/>
        <end position="129"/>
    </location>
</feature>
<dbReference type="InterPro" id="IPR035906">
    <property type="entry name" value="MetI-like_sf"/>
</dbReference>
<dbReference type="InterPro" id="IPR000515">
    <property type="entry name" value="MetI-like"/>
</dbReference>
<evidence type="ECO:0000256" key="2">
    <source>
        <dbReference type="ARBA" id="ARBA00022448"/>
    </source>
</evidence>
<name>A0A4R3MDT5_9BURK</name>
<evidence type="ECO:0000256" key="4">
    <source>
        <dbReference type="ARBA" id="ARBA00022519"/>
    </source>
</evidence>
<dbReference type="EMBL" id="SMAJ01000002">
    <property type="protein sequence ID" value="TCT10267.1"/>
    <property type="molecule type" value="Genomic_DNA"/>
</dbReference>
<keyword evidence="4" id="KW-0997">Cell inner membrane</keyword>
<evidence type="ECO:0000256" key="5">
    <source>
        <dbReference type="ARBA" id="ARBA00022692"/>
    </source>
</evidence>
<keyword evidence="5 8" id="KW-0812">Transmembrane</keyword>
<keyword evidence="7 8" id="KW-0472">Membrane</keyword>
<keyword evidence="3" id="KW-1003">Cell membrane</keyword>
<reference evidence="10 11" key="1">
    <citation type="submission" date="2019-03" db="EMBL/GenBank/DDBJ databases">
        <title>Genomic Encyclopedia of Type Strains, Phase IV (KMG-IV): sequencing the most valuable type-strain genomes for metagenomic binning, comparative biology and taxonomic classification.</title>
        <authorList>
            <person name="Goeker M."/>
        </authorList>
    </citation>
    <scope>NUCLEOTIDE SEQUENCE [LARGE SCALE GENOMIC DNA]</scope>
    <source>
        <strain evidence="10 11">DSM 24591</strain>
    </source>
</reference>
<keyword evidence="6 8" id="KW-1133">Transmembrane helix</keyword>
<gene>
    <name evidence="10" type="ORF">EDC26_102223</name>
</gene>
<comment type="caution">
    <text evidence="10">The sequence shown here is derived from an EMBL/GenBank/DDBJ whole genome shotgun (WGS) entry which is preliminary data.</text>
</comment>